<accession>A0A4D5RG94</accession>
<sequence length="93" mass="10342">MGKTRKSVISAAAKLSLTLKLLGCCSGSQPNSFCTNIKTDISHSFYKCAPKQKRVWARLKMANSRPSVFGWKENEFRAANYVVGSWALINTLK</sequence>
<organism evidence="2">
    <name type="scientific">Ixodes scapularis</name>
    <name type="common">Black-legged tick</name>
    <name type="synonym">Deer tick</name>
    <dbReference type="NCBI Taxonomy" id="6945"/>
    <lineage>
        <taxon>Eukaryota</taxon>
        <taxon>Metazoa</taxon>
        <taxon>Ecdysozoa</taxon>
        <taxon>Arthropoda</taxon>
        <taxon>Chelicerata</taxon>
        <taxon>Arachnida</taxon>
        <taxon>Acari</taxon>
        <taxon>Parasitiformes</taxon>
        <taxon>Ixodida</taxon>
        <taxon>Ixodoidea</taxon>
        <taxon>Ixodidae</taxon>
        <taxon>Ixodinae</taxon>
        <taxon>Ixodes</taxon>
    </lineage>
</organism>
<evidence type="ECO:0000313" key="2">
    <source>
        <dbReference type="EMBL" id="MOY35601.1"/>
    </source>
</evidence>
<dbReference type="AlphaFoldDB" id="A0A4D5RG94"/>
<dbReference type="EMBL" id="GHJT01001630">
    <property type="protein sequence ID" value="MOY35601.1"/>
    <property type="molecule type" value="Transcribed_RNA"/>
</dbReference>
<feature type="signal peptide" evidence="1">
    <location>
        <begin position="1"/>
        <end position="27"/>
    </location>
</feature>
<keyword evidence="1" id="KW-0732">Signal</keyword>
<name>A0A4D5RG94_IXOSC</name>
<protein>
    <submittedName>
        <fullName evidence="2">Putative secreted protein</fullName>
    </submittedName>
</protein>
<feature type="chain" id="PRO_5020023586" evidence="1">
    <location>
        <begin position="28"/>
        <end position="93"/>
    </location>
</feature>
<reference evidence="2" key="1">
    <citation type="submission" date="2019-04" db="EMBL/GenBank/DDBJ databases">
        <title>An insight into the mialome of Ixodes scapularis.</title>
        <authorList>
            <person name="Ribeiro J.M."/>
            <person name="Mather T.N."/>
            <person name="Karim S."/>
        </authorList>
    </citation>
    <scope>NUCLEOTIDE SEQUENCE</scope>
</reference>
<evidence type="ECO:0000256" key="1">
    <source>
        <dbReference type="SAM" id="SignalP"/>
    </source>
</evidence>
<proteinExistence type="predicted"/>